<dbReference type="EMBL" id="BAFK01000009">
    <property type="protein sequence ID" value="GAB58887.1"/>
    <property type="molecule type" value="Genomic_DNA"/>
</dbReference>
<keyword evidence="1" id="KW-1133">Transmembrane helix</keyword>
<organism evidence="2 3">
    <name type="scientific">Rheinheimera nanhaiensis E407-8</name>
    <dbReference type="NCBI Taxonomy" id="562729"/>
    <lineage>
        <taxon>Bacteria</taxon>
        <taxon>Pseudomonadati</taxon>
        <taxon>Pseudomonadota</taxon>
        <taxon>Gammaproteobacteria</taxon>
        <taxon>Chromatiales</taxon>
        <taxon>Chromatiaceae</taxon>
        <taxon>Rheinheimera</taxon>
    </lineage>
</organism>
<feature type="transmembrane region" description="Helical" evidence="1">
    <location>
        <begin position="282"/>
        <end position="303"/>
    </location>
</feature>
<sequence>MKNPVYYEYRRSGQLGMLAIVLLATLGAALHYFRSVEQRVSQTTAHLQALSQQLDAEFAPVLAFSQAMRRAALSKLTLPPLPTGPEPVPLLQLADGTVHDSSTFTDPQIQAELQMLDQLKPYFELAEQTQPHLLAIYYFSEHGFVYHGQPKWSDYVSDQLVSWQRSHAAEPSYEREQIFYAEFISGQAALSLPLYQSDKKLGRLVFALKLQPLLQPLYQQYADTEFMLLDQSGELISSSVASRLQSVNQHMLQIQRLRTMPWSLGVLEHKTSLFAAGLADFVWHWLSYALLLGCLLLALQYRYRRRTLSAMNRLLVHIDRLSKGQTQGVRHVPDGWTEVFDKVASLAAPDKPAE</sequence>
<dbReference type="AlphaFoldDB" id="I1DXV9"/>
<keyword evidence="3" id="KW-1185">Reference proteome</keyword>
<evidence type="ECO:0000256" key="1">
    <source>
        <dbReference type="SAM" id="Phobius"/>
    </source>
</evidence>
<gene>
    <name evidence="2" type="ORF">RNAN_1875</name>
</gene>
<keyword evidence="1" id="KW-0472">Membrane</keyword>
<reference evidence="2 3" key="1">
    <citation type="journal article" date="2012" name="J. Bacteriol.">
        <title>Genome Sequence of the Protease-Producing Bacterium Rheinheimera nanhaiensis E407-8T, Isolated from Deep-Sea Sediment of the South China Sea.</title>
        <authorList>
            <person name="Zhang X.-Y."/>
            <person name="Zhang Y.-J."/>
            <person name="Qin Q.-L."/>
            <person name="Xie B.-B."/>
            <person name="Chen X.-L."/>
            <person name="Zhou B.-C."/>
            <person name="Zhang Y.-Z."/>
        </authorList>
    </citation>
    <scope>NUCLEOTIDE SEQUENCE [LARGE SCALE GENOMIC DNA]</scope>
    <source>
        <strain evidence="2 3">E407-8</strain>
    </source>
</reference>
<name>I1DXV9_9GAMM</name>
<keyword evidence="1" id="KW-0812">Transmembrane</keyword>
<protein>
    <submittedName>
        <fullName evidence="2">Uncharacterized protein</fullName>
    </submittedName>
</protein>
<dbReference type="OrthoDB" id="5757331at2"/>
<dbReference type="RefSeq" id="WP_008221000.1">
    <property type="nucleotide sequence ID" value="NZ_BAFK01000009.1"/>
</dbReference>
<accession>I1DXV9</accession>
<evidence type="ECO:0000313" key="3">
    <source>
        <dbReference type="Proteomes" id="UP000004374"/>
    </source>
</evidence>
<proteinExistence type="predicted"/>
<comment type="caution">
    <text evidence="2">The sequence shown here is derived from an EMBL/GenBank/DDBJ whole genome shotgun (WGS) entry which is preliminary data.</text>
</comment>
<dbReference type="STRING" id="562729.RNAN_1875"/>
<dbReference type="Proteomes" id="UP000004374">
    <property type="component" value="Unassembled WGS sequence"/>
</dbReference>
<evidence type="ECO:0000313" key="2">
    <source>
        <dbReference type="EMBL" id="GAB58887.1"/>
    </source>
</evidence>
<feature type="transmembrane region" description="Helical" evidence="1">
    <location>
        <begin position="12"/>
        <end position="33"/>
    </location>
</feature>